<organism evidence="1 2">
    <name type="scientific">Cylicocyclus nassatus</name>
    <name type="common">Nematode worm</name>
    <dbReference type="NCBI Taxonomy" id="53992"/>
    <lineage>
        <taxon>Eukaryota</taxon>
        <taxon>Metazoa</taxon>
        <taxon>Ecdysozoa</taxon>
        <taxon>Nematoda</taxon>
        <taxon>Chromadorea</taxon>
        <taxon>Rhabditida</taxon>
        <taxon>Rhabditina</taxon>
        <taxon>Rhabditomorpha</taxon>
        <taxon>Strongyloidea</taxon>
        <taxon>Strongylidae</taxon>
        <taxon>Cylicocyclus</taxon>
    </lineage>
</organism>
<dbReference type="Proteomes" id="UP001176961">
    <property type="component" value="Unassembled WGS sequence"/>
</dbReference>
<gene>
    <name evidence="1" type="ORF">CYNAS_LOCUS1255</name>
</gene>
<dbReference type="EMBL" id="CATQJL010000001">
    <property type="protein sequence ID" value="CAJ0589272.1"/>
    <property type="molecule type" value="Genomic_DNA"/>
</dbReference>
<evidence type="ECO:0000313" key="2">
    <source>
        <dbReference type="Proteomes" id="UP001176961"/>
    </source>
</evidence>
<proteinExistence type="predicted"/>
<protein>
    <submittedName>
        <fullName evidence="1">Uncharacterized protein</fullName>
    </submittedName>
</protein>
<reference evidence="1" key="1">
    <citation type="submission" date="2023-07" db="EMBL/GenBank/DDBJ databases">
        <authorList>
            <consortium name="CYATHOMIX"/>
        </authorList>
    </citation>
    <scope>NUCLEOTIDE SEQUENCE</scope>
    <source>
        <strain evidence="1">N/A</strain>
    </source>
</reference>
<dbReference type="AlphaFoldDB" id="A0AA36DKD3"/>
<comment type="caution">
    <text evidence="1">The sequence shown here is derived from an EMBL/GenBank/DDBJ whole genome shotgun (WGS) entry which is preliminary data.</text>
</comment>
<keyword evidence="2" id="KW-1185">Reference proteome</keyword>
<name>A0AA36DKD3_CYLNA</name>
<accession>A0AA36DKD3</accession>
<sequence length="89" mass="10335">MHRGCDDFSLRAYVELNRFPKKAFSNQRNQPEQVEISASLSLLFNHLAKYGLCRHRSKGQECYSQRSNTHLLRNTPNCGILPTPSRLMR</sequence>
<evidence type="ECO:0000313" key="1">
    <source>
        <dbReference type="EMBL" id="CAJ0589272.1"/>
    </source>
</evidence>